<dbReference type="Proteomes" id="UP000799766">
    <property type="component" value="Unassembled WGS sequence"/>
</dbReference>
<keyword evidence="1" id="KW-0812">Transmembrane</keyword>
<dbReference type="InterPro" id="IPR046623">
    <property type="entry name" value="DUF6536"/>
</dbReference>
<evidence type="ECO:0000313" key="4">
    <source>
        <dbReference type="Proteomes" id="UP000799766"/>
    </source>
</evidence>
<evidence type="ECO:0000259" key="2">
    <source>
        <dbReference type="Pfam" id="PF20163"/>
    </source>
</evidence>
<gene>
    <name evidence="3" type="ORF">BDY21DRAFT_352590</name>
</gene>
<feature type="domain" description="DUF6536" evidence="2">
    <location>
        <begin position="42"/>
        <end position="192"/>
    </location>
</feature>
<evidence type="ECO:0000313" key="3">
    <source>
        <dbReference type="EMBL" id="KAF2454735.1"/>
    </source>
</evidence>
<dbReference type="PANTHER" id="PTHR35395">
    <property type="entry name" value="DUF6536 DOMAIN-CONTAINING PROTEIN"/>
    <property type="match status" value="1"/>
</dbReference>
<feature type="transmembrane region" description="Helical" evidence="1">
    <location>
        <begin position="45"/>
        <end position="68"/>
    </location>
</feature>
<proteinExistence type="predicted"/>
<organism evidence="3 4">
    <name type="scientific">Lineolata rhizophorae</name>
    <dbReference type="NCBI Taxonomy" id="578093"/>
    <lineage>
        <taxon>Eukaryota</taxon>
        <taxon>Fungi</taxon>
        <taxon>Dikarya</taxon>
        <taxon>Ascomycota</taxon>
        <taxon>Pezizomycotina</taxon>
        <taxon>Dothideomycetes</taxon>
        <taxon>Dothideomycetes incertae sedis</taxon>
        <taxon>Lineolatales</taxon>
        <taxon>Lineolataceae</taxon>
        <taxon>Lineolata</taxon>
    </lineage>
</organism>
<name>A0A6A6NSH3_9PEZI</name>
<keyword evidence="4" id="KW-1185">Reference proteome</keyword>
<evidence type="ECO:0000256" key="1">
    <source>
        <dbReference type="SAM" id="Phobius"/>
    </source>
</evidence>
<dbReference type="Pfam" id="PF20163">
    <property type="entry name" value="DUF6536"/>
    <property type="match status" value="1"/>
</dbReference>
<keyword evidence="1" id="KW-0472">Membrane</keyword>
<feature type="transmembrane region" description="Helical" evidence="1">
    <location>
        <begin position="606"/>
        <end position="627"/>
    </location>
</feature>
<feature type="transmembrane region" description="Helical" evidence="1">
    <location>
        <begin position="552"/>
        <end position="569"/>
    </location>
</feature>
<dbReference type="AlphaFoldDB" id="A0A6A6NSH3"/>
<feature type="transmembrane region" description="Helical" evidence="1">
    <location>
        <begin position="93"/>
        <end position="114"/>
    </location>
</feature>
<feature type="transmembrane region" description="Helical" evidence="1">
    <location>
        <begin position="335"/>
        <end position="358"/>
    </location>
</feature>
<dbReference type="EMBL" id="MU001690">
    <property type="protein sequence ID" value="KAF2454735.1"/>
    <property type="molecule type" value="Genomic_DNA"/>
</dbReference>
<dbReference type="PANTHER" id="PTHR35395:SF1">
    <property type="entry name" value="DUF6536 DOMAIN-CONTAINING PROTEIN"/>
    <property type="match status" value="1"/>
</dbReference>
<sequence>MNRTEYQPIKPTEGPEFTSIVQASEPQGLHETWYKTSRSRGWRAGVFYAATGTTVVFLLNLTITIWALTTHEITFGSGLLYEGSCSTTKNLNIGVHLVINGFSSIILSGSNYAMQCLSAPTRSEVDDAHASGRWLDIGVPSIRNLRRIAKKRKWLWLLLGLSSLPLHLFYNSVVFTTLSANEYRVYVINEAWLFAGSAAPMPDVSAALAERLYDGVKSGNLDRFEPIECIDAYSRAFVSTRSNLLVVTVDNSDTPEDPGLFDILSGGGIHITGSMDAVNLDPYPWICGDSSYDRETFCDVDALGVRESRSNWTLGGRTVNYCFSQPEEEHCKLQLSATIAVLVTVLNFVKVVLIYFVCFRIKEEPLMNIGDAVASFLERPDIVTEGSCLLSRADANRKGDHTKLWGPRPFHDERKRWFAASSRRRRLTVYLTSFLGLVVCALFLIYGLLKMPGASPSAIWSLGFGEATEHTLMTFQGIRRRMIRTAGTLNNVLIANSGQTILSFLYFASNGLLTSMLLSHEWSSYAHTRKGLRVSSSLQGHQRTTYFLQLPWRYAIPLVLSGTLLHWLGSQSIFLVTVEQWTNDVDTGAYIHDDFHDFATCGYSPLALFIFIIVGAALLLASLAMGFRKFKSGMPVASSCSLAIAAACHPRIREEPKPIAQLPLQWGVVGGIAEGGAVLWRCAFSSQDVVCPEGGTVYG</sequence>
<feature type="transmembrane region" description="Helical" evidence="1">
    <location>
        <begin position="427"/>
        <end position="449"/>
    </location>
</feature>
<feature type="transmembrane region" description="Helical" evidence="1">
    <location>
        <begin position="501"/>
        <end position="520"/>
    </location>
</feature>
<keyword evidence="1" id="KW-1133">Transmembrane helix</keyword>
<reference evidence="3" key="1">
    <citation type="journal article" date="2020" name="Stud. Mycol.">
        <title>101 Dothideomycetes genomes: a test case for predicting lifestyles and emergence of pathogens.</title>
        <authorList>
            <person name="Haridas S."/>
            <person name="Albert R."/>
            <person name="Binder M."/>
            <person name="Bloem J."/>
            <person name="Labutti K."/>
            <person name="Salamov A."/>
            <person name="Andreopoulos B."/>
            <person name="Baker S."/>
            <person name="Barry K."/>
            <person name="Bills G."/>
            <person name="Bluhm B."/>
            <person name="Cannon C."/>
            <person name="Castanera R."/>
            <person name="Culley D."/>
            <person name="Daum C."/>
            <person name="Ezra D."/>
            <person name="Gonzalez J."/>
            <person name="Henrissat B."/>
            <person name="Kuo A."/>
            <person name="Liang C."/>
            <person name="Lipzen A."/>
            <person name="Lutzoni F."/>
            <person name="Magnuson J."/>
            <person name="Mondo S."/>
            <person name="Nolan M."/>
            <person name="Ohm R."/>
            <person name="Pangilinan J."/>
            <person name="Park H.-J."/>
            <person name="Ramirez L."/>
            <person name="Alfaro M."/>
            <person name="Sun H."/>
            <person name="Tritt A."/>
            <person name="Yoshinaga Y."/>
            <person name="Zwiers L.-H."/>
            <person name="Turgeon B."/>
            <person name="Goodwin S."/>
            <person name="Spatafora J."/>
            <person name="Crous P."/>
            <person name="Grigoriev I."/>
        </authorList>
    </citation>
    <scope>NUCLEOTIDE SEQUENCE</scope>
    <source>
        <strain evidence="3">ATCC 16933</strain>
    </source>
</reference>
<feature type="transmembrane region" description="Helical" evidence="1">
    <location>
        <begin position="154"/>
        <end position="170"/>
    </location>
</feature>
<protein>
    <recommendedName>
        <fullName evidence="2">DUF6536 domain-containing protein</fullName>
    </recommendedName>
</protein>
<dbReference type="OrthoDB" id="5429634at2759"/>
<accession>A0A6A6NSH3</accession>